<evidence type="ECO:0000259" key="1">
    <source>
        <dbReference type="PROSITE" id="PS50234"/>
    </source>
</evidence>
<gene>
    <name evidence="2" type="ORF">BDV38DRAFT_276895</name>
</gene>
<dbReference type="EMBL" id="ML743551">
    <property type="protein sequence ID" value="KAE8143825.1"/>
    <property type="molecule type" value="Genomic_DNA"/>
</dbReference>
<dbReference type="InterPro" id="IPR036465">
    <property type="entry name" value="vWFA_dom_sf"/>
</dbReference>
<dbReference type="RefSeq" id="XP_031919888.1">
    <property type="nucleotide sequence ID" value="XM_032058356.1"/>
</dbReference>
<dbReference type="OrthoDB" id="2142040at2759"/>
<organism evidence="2 3">
    <name type="scientific">Aspergillus pseudotamarii</name>
    <dbReference type="NCBI Taxonomy" id="132259"/>
    <lineage>
        <taxon>Eukaryota</taxon>
        <taxon>Fungi</taxon>
        <taxon>Dikarya</taxon>
        <taxon>Ascomycota</taxon>
        <taxon>Pezizomycotina</taxon>
        <taxon>Eurotiomycetes</taxon>
        <taxon>Eurotiomycetidae</taxon>
        <taxon>Eurotiales</taxon>
        <taxon>Aspergillaceae</taxon>
        <taxon>Aspergillus</taxon>
        <taxon>Aspergillus subgen. Circumdati</taxon>
    </lineage>
</organism>
<dbReference type="Pfam" id="PF00092">
    <property type="entry name" value="VWA"/>
    <property type="match status" value="1"/>
</dbReference>
<feature type="domain" description="VWFA" evidence="1">
    <location>
        <begin position="38"/>
        <end position="246"/>
    </location>
</feature>
<accession>A0A5N6TBS4</accession>
<dbReference type="PANTHER" id="PTHR34706:SF1">
    <property type="entry name" value="VWFA DOMAIN-CONTAINING PROTEIN"/>
    <property type="match status" value="1"/>
</dbReference>
<keyword evidence="3" id="KW-1185">Reference proteome</keyword>
<dbReference type="Gene3D" id="3.40.50.410">
    <property type="entry name" value="von Willebrand factor, type A domain"/>
    <property type="match status" value="1"/>
</dbReference>
<name>A0A5N6TBS4_ASPPS</name>
<dbReference type="PROSITE" id="PS50234">
    <property type="entry name" value="VWFA"/>
    <property type="match status" value="1"/>
</dbReference>
<dbReference type="SMART" id="SM00327">
    <property type="entry name" value="VWA"/>
    <property type="match status" value="1"/>
</dbReference>
<dbReference type="PANTHER" id="PTHR34706">
    <property type="entry name" value="SLR1338 PROTEIN"/>
    <property type="match status" value="1"/>
</dbReference>
<sequence length="268" mass="30603">MPPSRTESDPQQLIPGIRSSVQRVNNPDTDYALLRRFDTIFLIDDSSSMRGQNWNETLDALVNISPICTKHDQDGIDIYFLKHRNPRDTQGAFRMVSTPQSVETIFGSVYPHGDTPIGARLKEILEPYMEDLAESLRHRGTDTDSISTVKPINIIVITDGRPTDGLENDLVATIVATAKQLDNWRADEWQVGIQFFQVGRDKKVTEYLRYLDDDLREAYGVRDIIDTVTWDKDPGELSADTILKVVLGAVHRKYDRQVWKALELWDQE</sequence>
<reference evidence="2 3" key="1">
    <citation type="submission" date="2019-04" db="EMBL/GenBank/DDBJ databases">
        <title>Friends and foes A comparative genomics study of 23 Aspergillus species from section Flavi.</title>
        <authorList>
            <consortium name="DOE Joint Genome Institute"/>
            <person name="Kjaerbolling I."/>
            <person name="Vesth T."/>
            <person name="Frisvad J.C."/>
            <person name="Nybo J.L."/>
            <person name="Theobald S."/>
            <person name="Kildgaard S."/>
            <person name="Isbrandt T."/>
            <person name="Kuo A."/>
            <person name="Sato A."/>
            <person name="Lyhne E.K."/>
            <person name="Kogle M.E."/>
            <person name="Wiebenga A."/>
            <person name="Kun R.S."/>
            <person name="Lubbers R.J."/>
            <person name="Makela M.R."/>
            <person name="Barry K."/>
            <person name="Chovatia M."/>
            <person name="Clum A."/>
            <person name="Daum C."/>
            <person name="Haridas S."/>
            <person name="He G."/>
            <person name="LaButti K."/>
            <person name="Lipzen A."/>
            <person name="Mondo S."/>
            <person name="Riley R."/>
            <person name="Salamov A."/>
            <person name="Simmons B.A."/>
            <person name="Magnuson J.K."/>
            <person name="Henrissat B."/>
            <person name="Mortensen U.H."/>
            <person name="Larsen T.O."/>
            <person name="Devries R.P."/>
            <person name="Grigoriev I.V."/>
            <person name="Machida M."/>
            <person name="Baker S.E."/>
            <person name="Andersen M.R."/>
        </authorList>
    </citation>
    <scope>NUCLEOTIDE SEQUENCE [LARGE SCALE GENOMIC DNA]</scope>
    <source>
        <strain evidence="2 3">CBS 117625</strain>
    </source>
</reference>
<dbReference type="AlphaFoldDB" id="A0A5N6TBS4"/>
<dbReference type="InterPro" id="IPR002035">
    <property type="entry name" value="VWF_A"/>
</dbReference>
<evidence type="ECO:0000313" key="2">
    <source>
        <dbReference type="EMBL" id="KAE8143825.1"/>
    </source>
</evidence>
<dbReference type="SUPFAM" id="SSF53300">
    <property type="entry name" value="vWA-like"/>
    <property type="match status" value="1"/>
</dbReference>
<dbReference type="Proteomes" id="UP000325672">
    <property type="component" value="Unassembled WGS sequence"/>
</dbReference>
<evidence type="ECO:0000313" key="3">
    <source>
        <dbReference type="Proteomes" id="UP000325672"/>
    </source>
</evidence>
<dbReference type="GeneID" id="43642566"/>
<protein>
    <recommendedName>
        <fullName evidence="1">VWFA domain-containing protein</fullName>
    </recommendedName>
</protein>
<proteinExistence type="predicted"/>